<evidence type="ECO:0000259" key="3">
    <source>
        <dbReference type="Pfam" id="PF00171"/>
    </source>
</evidence>
<dbReference type="GO" id="GO:0004491">
    <property type="term" value="F:methylmalonate-semialdehyde dehydrogenase (acylating, NAD) activity"/>
    <property type="evidence" value="ECO:0007669"/>
    <property type="project" value="InterPro"/>
</dbReference>
<dbReference type="AlphaFoldDB" id="A0A1X7L6H9"/>
<organism evidence="4 5">
    <name type="scientific">Paraburkholderia susongensis</name>
    <dbReference type="NCBI Taxonomy" id="1515439"/>
    <lineage>
        <taxon>Bacteria</taxon>
        <taxon>Pseudomonadati</taxon>
        <taxon>Pseudomonadota</taxon>
        <taxon>Betaproteobacteria</taxon>
        <taxon>Burkholderiales</taxon>
        <taxon>Burkholderiaceae</taxon>
        <taxon>Paraburkholderia</taxon>
    </lineage>
</organism>
<dbReference type="Proteomes" id="UP000193228">
    <property type="component" value="Unassembled WGS sequence"/>
</dbReference>
<dbReference type="InterPro" id="IPR010061">
    <property type="entry name" value="MeMal-semiAld_DH"/>
</dbReference>
<protein>
    <submittedName>
        <fullName evidence="4">Aldehyde dehydrogenase family protein</fullName>
    </submittedName>
</protein>
<dbReference type="GO" id="GO:0006210">
    <property type="term" value="P:thymine catabolic process"/>
    <property type="evidence" value="ECO:0007669"/>
    <property type="project" value="TreeGrafter"/>
</dbReference>
<gene>
    <name evidence="4" type="ORF">SAMN06265784_10569</name>
</gene>
<feature type="compositionally biased region" description="Basic and acidic residues" evidence="2">
    <location>
        <begin position="12"/>
        <end position="22"/>
    </location>
</feature>
<accession>A0A1X7L6H9</accession>
<evidence type="ECO:0000313" key="5">
    <source>
        <dbReference type="Proteomes" id="UP000193228"/>
    </source>
</evidence>
<dbReference type="InterPro" id="IPR016162">
    <property type="entry name" value="Ald_DH_N"/>
</dbReference>
<feature type="region of interest" description="Disordered" evidence="2">
    <location>
        <begin position="1"/>
        <end position="22"/>
    </location>
</feature>
<name>A0A1X7L6H9_9BURK</name>
<evidence type="ECO:0000256" key="1">
    <source>
        <dbReference type="ARBA" id="ARBA00023002"/>
    </source>
</evidence>
<dbReference type="STRING" id="1515439.SAMN06265784_10569"/>
<keyword evidence="5" id="KW-1185">Reference proteome</keyword>
<dbReference type="Pfam" id="PF00171">
    <property type="entry name" value="Aldedh"/>
    <property type="match status" value="1"/>
</dbReference>
<reference evidence="5" key="1">
    <citation type="submission" date="2017-04" db="EMBL/GenBank/DDBJ databases">
        <authorList>
            <person name="Varghese N."/>
            <person name="Submissions S."/>
        </authorList>
    </citation>
    <scope>NUCLEOTIDE SEQUENCE [LARGE SCALE GENOMIC DNA]</scope>
    <source>
        <strain evidence="5">LMG 29540</strain>
    </source>
</reference>
<evidence type="ECO:0000313" key="4">
    <source>
        <dbReference type="EMBL" id="SMG48973.1"/>
    </source>
</evidence>
<dbReference type="PANTHER" id="PTHR43866:SF4">
    <property type="entry name" value="MALONATE-SEMIALDEHYDE DEHYDROGENASE"/>
    <property type="match status" value="1"/>
</dbReference>
<keyword evidence="1" id="KW-0560">Oxidoreductase</keyword>
<proteinExistence type="predicted"/>
<feature type="domain" description="Aldehyde dehydrogenase" evidence="3">
    <location>
        <begin position="18"/>
        <end position="81"/>
    </location>
</feature>
<dbReference type="GO" id="GO:0006574">
    <property type="term" value="P:L-valine catabolic process"/>
    <property type="evidence" value="ECO:0007669"/>
    <property type="project" value="TreeGrafter"/>
</dbReference>
<dbReference type="InterPro" id="IPR015590">
    <property type="entry name" value="Aldehyde_DH_dom"/>
</dbReference>
<dbReference type="EMBL" id="FXAT01000005">
    <property type="protein sequence ID" value="SMG48973.1"/>
    <property type="molecule type" value="Genomic_DNA"/>
</dbReference>
<sequence>MVLTPHIGSPTEETRRGTAEHGKVFSDAQVEVSRGIDVIEFACGIPHLPKGDYTEQASAGIDNWTTRQILAVVAGITLFNFLCDV</sequence>
<dbReference type="InterPro" id="IPR016161">
    <property type="entry name" value="Ald_DH/histidinol_DH"/>
</dbReference>
<dbReference type="PANTHER" id="PTHR43866">
    <property type="entry name" value="MALONATE-SEMIALDEHYDE DEHYDROGENASE"/>
    <property type="match status" value="1"/>
</dbReference>
<dbReference type="SUPFAM" id="SSF53720">
    <property type="entry name" value="ALDH-like"/>
    <property type="match status" value="1"/>
</dbReference>
<evidence type="ECO:0000256" key="2">
    <source>
        <dbReference type="SAM" id="MobiDB-lite"/>
    </source>
</evidence>
<dbReference type="Gene3D" id="3.40.605.10">
    <property type="entry name" value="Aldehyde Dehydrogenase, Chain A, domain 1"/>
    <property type="match status" value="1"/>
</dbReference>